<dbReference type="InterPro" id="IPR027945">
    <property type="entry name" value="SseB_C"/>
</dbReference>
<dbReference type="Pfam" id="PF07179">
    <property type="entry name" value="SseB"/>
    <property type="match status" value="1"/>
</dbReference>
<feature type="domain" description="SseB protein N-terminal" evidence="1">
    <location>
        <begin position="15"/>
        <end position="123"/>
    </location>
</feature>
<feature type="domain" description="SseB protein C-terminal" evidence="2">
    <location>
        <begin position="141"/>
        <end position="178"/>
    </location>
</feature>
<evidence type="ECO:0000313" key="4">
    <source>
        <dbReference type="Proteomes" id="UP000548978"/>
    </source>
</evidence>
<organism evidence="3 4">
    <name type="scientific">Brevundimonas halotolerans</name>
    <dbReference type="NCBI Taxonomy" id="69670"/>
    <lineage>
        <taxon>Bacteria</taxon>
        <taxon>Pseudomonadati</taxon>
        <taxon>Pseudomonadota</taxon>
        <taxon>Alphaproteobacteria</taxon>
        <taxon>Caulobacterales</taxon>
        <taxon>Caulobacteraceae</taxon>
        <taxon>Brevundimonas</taxon>
    </lineage>
</organism>
<dbReference type="Pfam" id="PF14581">
    <property type="entry name" value="SseB_C"/>
    <property type="match status" value="1"/>
</dbReference>
<dbReference type="OrthoDB" id="7204621at2"/>
<evidence type="ECO:0008006" key="5">
    <source>
        <dbReference type="Google" id="ProtNLM"/>
    </source>
</evidence>
<evidence type="ECO:0000313" key="3">
    <source>
        <dbReference type="EMBL" id="MBB5660597.1"/>
    </source>
</evidence>
<comment type="caution">
    <text evidence="3">The sequence shown here is derived from an EMBL/GenBank/DDBJ whole genome shotgun (WGS) entry which is preliminary data.</text>
</comment>
<dbReference type="EMBL" id="JACIJB010000004">
    <property type="protein sequence ID" value="MBB5660597.1"/>
    <property type="molecule type" value="Genomic_DNA"/>
</dbReference>
<dbReference type="Proteomes" id="UP000548978">
    <property type="component" value="Unassembled WGS sequence"/>
</dbReference>
<dbReference type="InterPro" id="IPR009839">
    <property type="entry name" value="SseB_N"/>
</dbReference>
<gene>
    <name evidence="3" type="ORF">FHS65_001343</name>
</gene>
<sequence>MTASPTPAFSPLNDLEMLLMAASSGGADERAAFEAAVPASKLWAVVAEEDAATDTLRLRTVTPKDGRPATAIFTAKERALAVFGEHAAAEAFDGRALLEVIRVNPAVLNPGQPYGVSWPPAALSAMIGQSLPEAGARWPTHLAVPKETPEGLVEGLTRAFSADPSVKAAWLALARWSDSETAGFYLDVRMPQGEAQLPGLMERALKGVMLDARLDAGVRTPEAPAGIGLEIVAPRD</sequence>
<keyword evidence="4" id="KW-1185">Reference proteome</keyword>
<evidence type="ECO:0000259" key="2">
    <source>
        <dbReference type="Pfam" id="PF14581"/>
    </source>
</evidence>
<dbReference type="AlphaFoldDB" id="A0A7W9A360"/>
<accession>A0A7W9A360</accession>
<proteinExistence type="predicted"/>
<protein>
    <recommendedName>
        <fullName evidence="5">SseB protein N-terminal domain-containing protein</fullName>
    </recommendedName>
</protein>
<evidence type="ECO:0000259" key="1">
    <source>
        <dbReference type="Pfam" id="PF07179"/>
    </source>
</evidence>
<reference evidence="3 4" key="1">
    <citation type="submission" date="2020-08" db="EMBL/GenBank/DDBJ databases">
        <title>Genomic Encyclopedia of Type Strains, Phase IV (KMG-IV): sequencing the most valuable type-strain genomes for metagenomic binning, comparative biology and taxonomic classification.</title>
        <authorList>
            <person name="Goeker M."/>
        </authorList>
    </citation>
    <scope>NUCLEOTIDE SEQUENCE [LARGE SCALE GENOMIC DNA]</scope>
    <source>
        <strain evidence="3 4">DSM 24448</strain>
    </source>
</reference>
<dbReference type="RefSeq" id="WP_123287850.1">
    <property type="nucleotide sequence ID" value="NZ_JACIJB010000004.1"/>
</dbReference>
<name>A0A7W9A360_9CAUL</name>